<dbReference type="PANTHER" id="PTHR23058">
    <property type="entry name" value="PEROXISOMAL MEMBRANE PROTEIN PEX14"/>
    <property type="match status" value="1"/>
</dbReference>
<dbReference type="AlphaFoldDB" id="A0AAN9G442"/>
<evidence type="ECO:0000313" key="19">
    <source>
        <dbReference type="EMBL" id="KAK7094067.1"/>
    </source>
</evidence>
<feature type="compositionally biased region" description="Low complexity" evidence="17">
    <location>
        <begin position="316"/>
        <end position="326"/>
    </location>
</feature>
<keyword evidence="7" id="KW-0007">Acetylation</keyword>
<dbReference type="GO" id="GO:0012505">
    <property type="term" value="C:endomembrane system"/>
    <property type="evidence" value="ECO:0007669"/>
    <property type="project" value="UniProtKB-SubCell"/>
</dbReference>
<comment type="similarity">
    <text evidence="1 16">Belongs to the peroxin-14 family.</text>
</comment>
<dbReference type="Pfam" id="PF04695">
    <property type="entry name" value="Pex14_N"/>
    <property type="match status" value="1"/>
</dbReference>
<dbReference type="PANTHER" id="PTHR23058:SF0">
    <property type="entry name" value="PEROXISOMAL MEMBRANE PROTEIN PEX14"/>
    <property type="match status" value="1"/>
</dbReference>
<feature type="region of interest" description="Disordered" evidence="17">
    <location>
        <begin position="70"/>
        <end position="89"/>
    </location>
</feature>
<dbReference type="EMBL" id="JBAMIC010000019">
    <property type="protein sequence ID" value="KAK7094067.1"/>
    <property type="molecule type" value="Genomic_DNA"/>
</dbReference>
<keyword evidence="8" id="KW-0811">Translocation</keyword>
<dbReference type="InterPro" id="IPR036388">
    <property type="entry name" value="WH-like_DNA-bd_sf"/>
</dbReference>
<evidence type="ECO:0000256" key="16">
    <source>
        <dbReference type="RuleBase" id="RU367032"/>
    </source>
</evidence>
<comment type="subunit">
    <text evidence="15">Interacts with PEX13; forming the PEX13-PEX14 docking complex. Interacts with PEX5 (via WxxxF/Y motifs). Interacts with PEX19. Interacts with tubulin.</text>
</comment>
<protein>
    <recommendedName>
        <fullName evidence="11 16">Peroxisomal membrane protein PEX14</fullName>
    </recommendedName>
    <alternativeName>
        <fullName evidence="16">Peroxin-14</fullName>
    </alternativeName>
</protein>
<evidence type="ECO:0000256" key="14">
    <source>
        <dbReference type="ARBA" id="ARBA00055057"/>
    </source>
</evidence>
<gene>
    <name evidence="19" type="ORF">V1264_007738</name>
</gene>
<evidence type="ECO:0000256" key="11">
    <source>
        <dbReference type="ARBA" id="ARBA00029502"/>
    </source>
</evidence>
<evidence type="ECO:0000259" key="18">
    <source>
        <dbReference type="Pfam" id="PF04695"/>
    </source>
</evidence>
<proteinExistence type="inferred from homology"/>
<dbReference type="Gene3D" id="1.10.10.10">
    <property type="entry name" value="Winged helix-like DNA-binding domain superfamily/Winged helix DNA-binding domain"/>
    <property type="match status" value="1"/>
</dbReference>
<evidence type="ECO:0000256" key="15">
    <source>
        <dbReference type="ARBA" id="ARBA00065694"/>
    </source>
</evidence>
<organism evidence="19 20">
    <name type="scientific">Littorina saxatilis</name>
    <dbReference type="NCBI Taxonomy" id="31220"/>
    <lineage>
        <taxon>Eukaryota</taxon>
        <taxon>Metazoa</taxon>
        <taxon>Spiralia</taxon>
        <taxon>Lophotrochozoa</taxon>
        <taxon>Mollusca</taxon>
        <taxon>Gastropoda</taxon>
        <taxon>Caenogastropoda</taxon>
        <taxon>Littorinimorpha</taxon>
        <taxon>Littorinoidea</taxon>
        <taxon>Littorinidae</taxon>
        <taxon>Littorina</taxon>
    </lineage>
</organism>
<comment type="function">
    <text evidence="14">Component of the PEX13-PEX14 docking complex, a translocon channel that specifically mediates the import of peroxisomal cargo proteins bound to PEX5 receptor. The PEX13-PEX14 docking complex forms a large import pore which can be opened to a diameter of about 9 nm. Mechanistically, PEX5 receptor along with cargo proteins associates with the PEX14 subunit of the PEX13-PEX14 docking complex in the cytosol, leading to the insertion of the receptor into the organelle membrane with the concomitant translocation of the cargo into the peroxisome matrix. Plays a key role for peroxisome movement through a direct interaction with tubulin.</text>
</comment>
<comment type="caution">
    <text evidence="19">The sequence shown here is derived from an EMBL/GenBank/DDBJ whole genome shotgun (WGS) entry which is preliminary data.</text>
</comment>
<dbReference type="FunFam" id="1.10.10.10:FF:000296">
    <property type="entry name" value="Peroxisomal membrane protein PEX14"/>
    <property type="match status" value="1"/>
</dbReference>
<feature type="domain" description="Peroxisome membrane anchor protein Pex14p N-terminal" evidence="18">
    <location>
        <begin position="26"/>
        <end position="69"/>
    </location>
</feature>
<evidence type="ECO:0000313" key="20">
    <source>
        <dbReference type="Proteomes" id="UP001374579"/>
    </source>
</evidence>
<evidence type="ECO:0000256" key="3">
    <source>
        <dbReference type="ARBA" id="ARBA00022553"/>
    </source>
</evidence>
<sequence>MADDSAKVEGPPELSKDVLAPAEGPRENLIVTAVKFMQNPKVHQSPLAQKKAFLESKGLTKDEIQLAIQRAGVTDDASSSETAQPPHQLQHPAAYANSALVPAQQFLPPLPPISPWTKAREIAMTTAVIAAVSYTVYNVFQTYVRPWLLGQSETEKRMARMESNIAQLHTSVAESTTQMAETLKAIQESLTLQRDKSSQGAEIGLRQESHALTEIKSEISSLKGLLLNRRQFPPPPMTSPIIPAWQKSTMREDIPQLSPLQAESATSPTKDSVNGLEDKGLTGDSSLEKEETPLIDSTASLTNQTSAESLQARDASVSQSASSTNSGFEMVKPNSESDASAEVD</sequence>
<evidence type="ECO:0000256" key="17">
    <source>
        <dbReference type="SAM" id="MobiDB-lite"/>
    </source>
</evidence>
<feature type="region of interest" description="Disordered" evidence="17">
    <location>
        <begin position="259"/>
        <end position="344"/>
    </location>
</feature>
<reference evidence="19 20" key="1">
    <citation type="submission" date="2024-02" db="EMBL/GenBank/DDBJ databases">
        <title>Chromosome-scale genome assembly of the rough periwinkle Littorina saxatilis.</title>
        <authorList>
            <person name="De Jode A."/>
            <person name="Faria R."/>
            <person name="Formenti G."/>
            <person name="Sims Y."/>
            <person name="Smith T.P."/>
            <person name="Tracey A."/>
            <person name="Wood J.M.D."/>
            <person name="Zagrodzka Z.B."/>
            <person name="Johannesson K."/>
            <person name="Butlin R.K."/>
            <person name="Leder E.H."/>
        </authorList>
    </citation>
    <scope>NUCLEOTIDE SEQUENCE [LARGE SCALE GENOMIC DNA]</scope>
    <source>
        <strain evidence="19">Snail1</strain>
        <tissue evidence="19">Muscle</tissue>
    </source>
</reference>
<dbReference type="GO" id="GO:0005102">
    <property type="term" value="F:signaling receptor binding"/>
    <property type="evidence" value="ECO:0007669"/>
    <property type="project" value="TreeGrafter"/>
</dbReference>
<keyword evidence="3" id="KW-0597">Phosphoprotein</keyword>
<dbReference type="GO" id="GO:0016560">
    <property type="term" value="P:protein import into peroxisome matrix, docking"/>
    <property type="evidence" value="ECO:0007669"/>
    <property type="project" value="UniProtKB-UniRule"/>
</dbReference>
<dbReference type="GO" id="GO:0005778">
    <property type="term" value="C:peroxisomal membrane"/>
    <property type="evidence" value="ECO:0007669"/>
    <property type="project" value="UniProtKB-SubCell"/>
</dbReference>
<evidence type="ECO:0000256" key="8">
    <source>
        <dbReference type="ARBA" id="ARBA00023010"/>
    </source>
</evidence>
<evidence type="ECO:0000256" key="9">
    <source>
        <dbReference type="ARBA" id="ARBA00023136"/>
    </source>
</evidence>
<evidence type="ECO:0000256" key="2">
    <source>
        <dbReference type="ARBA" id="ARBA00022448"/>
    </source>
</evidence>
<keyword evidence="10 16" id="KW-0576">Peroxisome</keyword>
<dbReference type="Proteomes" id="UP001374579">
    <property type="component" value="Unassembled WGS sequence"/>
</dbReference>
<evidence type="ECO:0000256" key="13">
    <source>
        <dbReference type="ARBA" id="ARBA00046271"/>
    </source>
</evidence>
<dbReference type="InterPro" id="IPR025655">
    <property type="entry name" value="PEX14"/>
</dbReference>
<keyword evidence="20" id="KW-1185">Reference proteome</keyword>
<evidence type="ECO:0000256" key="4">
    <source>
        <dbReference type="ARBA" id="ARBA00022692"/>
    </source>
</evidence>
<evidence type="ECO:0000256" key="5">
    <source>
        <dbReference type="ARBA" id="ARBA00022927"/>
    </source>
</evidence>
<name>A0AAN9G442_9CAEN</name>
<evidence type="ECO:0000256" key="12">
    <source>
        <dbReference type="ARBA" id="ARBA00037847"/>
    </source>
</evidence>
<keyword evidence="9 16" id="KW-0472">Membrane</keyword>
<feature type="region of interest" description="Disordered" evidence="17">
    <location>
        <begin position="1"/>
        <end position="22"/>
    </location>
</feature>
<keyword evidence="6" id="KW-1133">Transmembrane helix</keyword>
<evidence type="ECO:0000256" key="7">
    <source>
        <dbReference type="ARBA" id="ARBA00022990"/>
    </source>
</evidence>
<feature type="compositionally biased region" description="Polar residues" evidence="17">
    <location>
        <begin position="259"/>
        <end position="272"/>
    </location>
</feature>
<evidence type="ECO:0000256" key="1">
    <source>
        <dbReference type="ARBA" id="ARBA00005443"/>
    </source>
</evidence>
<dbReference type="GO" id="GO:1990429">
    <property type="term" value="C:peroxisomal importomer complex"/>
    <property type="evidence" value="ECO:0007669"/>
    <property type="project" value="TreeGrafter"/>
</dbReference>
<evidence type="ECO:0000256" key="10">
    <source>
        <dbReference type="ARBA" id="ARBA00023140"/>
    </source>
</evidence>
<feature type="compositionally biased region" description="Basic and acidic residues" evidence="17">
    <location>
        <begin position="276"/>
        <end position="292"/>
    </location>
</feature>
<evidence type="ECO:0000256" key="6">
    <source>
        <dbReference type="ARBA" id="ARBA00022989"/>
    </source>
</evidence>
<feature type="compositionally biased region" description="Polar residues" evidence="17">
    <location>
        <begin position="76"/>
        <end position="87"/>
    </location>
</feature>
<keyword evidence="5 16" id="KW-0653">Protein transport</keyword>
<accession>A0AAN9G442</accession>
<feature type="compositionally biased region" description="Polar residues" evidence="17">
    <location>
        <begin position="295"/>
        <end position="309"/>
    </location>
</feature>
<dbReference type="InterPro" id="IPR006785">
    <property type="entry name" value="Pex14_N"/>
</dbReference>
<keyword evidence="4" id="KW-0812">Transmembrane</keyword>
<keyword evidence="2 16" id="KW-0813">Transport</keyword>
<comment type="subcellular location">
    <subcellularLocation>
        <location evidence="12">Endomembrane system</location>
        <topology evidence="12">Single-pass membrane protein</topology>
    </subcellularLocation>
    <subcellularLocation>
        <location evidence="13 16">Peroxisome membrane</location>
    </subcellularLocation>
</comment>